<feature type="domain" description="VOC" evidence="1">
    <location>
        <begin position="12"/>
        <end position="129"/>
    </location>
</feature>
<dbReference type="Pfam" id="PF00903">
    <property type="entry name" value="Glyoxalase"/>
    <property type="match status" value="1"/>
</dbReference>
<dbReference type="Gene3D" id="3.30.720.110">
    <property type="match status" value="1"/>
</dbReference>
<dbReference type="InterPro" id="IPR037523">
    <property type="entry name" value="VOC_core"/>
</dbReference>
<dbReference type="PROSITE" id="PS51819">
    <property type="entry name" value="VOC"/>
    <property type="match status" value="1"/>
</dbReference>
<evidence type="ECO:0000259" key="1">
    <source>
        <dbReference type="PROSITE" id="PS51819"/>
    </source>
</evidence>
<reference evidence="2" key="3">
    <citation type="submission" date="2023-12" db="EMBL/GenBank/DDBJ databases">
        <authorList>
            <person name="Sun Q."/>
            <person name="Inoue M."/>
        </authorList>
    </citation>
    <scope>NUCLEOTIDE SEQUENCE</scope>
    <source>
        <strain evidence="2">JCM 10667</strain>
    </source>
</reference>
<evidence type="ECO:0000313" key="5">
    <source>
        <dbReference type="Proteomes" id="UP001501427"/>
    </source>
</evidence>
<name>A0A7W7IKH9_9ACTN</name>
<reference evidence="3 4" key="2">
    <citation type="submission" date="2020-08" db="EMBL/GenBank/DDBJ databases">
        <title>Sequencing the genomes of 1000 actinobacteria strains.</title>
        <authorList>
            <person name="Klenk H.-P."/>
        </authorList>
    </citation>
    <scope>NUCLEOTIDE SEQUENCE [LARGE SCALE GENOMIC DNA]</scope>
    <source>
        <strain evidence="3 4">DSM 44772</strain>
    </source>
</reference>
<dbReference type="Proteomes" id="UP001501427">
    <property type="component" value="Unassembled WGS sequence"/>
</dbReference>
<sequence>MASTEVQPVPDGCTSVAPWIVTRDSAKAIDFIVEAFGGEELFRVPNEDGSVGHAEVRIGDSVVLLFDAKDTWPDTPALLRLYIEDVDTVFAKALKAGAVAVTELSTAAWGDRGGRVRDPLGNIWWLMERVENVSDEEAQARWNQPQYAASMRDAQQSLDRVLGRVP</sequence>
<dbReference type="CDD" id="cd07246">
    <property type="entry name" value="VOC_like"/>
    <property type="match status" value="1"/>
</dbReference>
<dbReference type="Gene3D" id="3.30.720.120">
    <property type="match status" value="1"/>
</dbReference>
<evidence type="ECO:0000313" key="4">
    <source>
        <dbReference type="Proteomes" id="UP000549343"/>
    </source>
</evidence>
<dbReference type="RefSeq" id="WP_184889996.1">
    <property type="nucleotide sequence ID" value="NZ_BAAAHD010000034.1"/>
</dbReference>
<dbReference type="PANTHER" id="PTHR34109">
    <property type="entry name" value="BNAUNNG04460D PROTEIN-RELATED"/>
    <property type="match status" value="1"/>
</dbReference>
<comment type="caution">
    <text evidence="3">The sequence shown here is derived from an EMBL/GenBank/DDBJ whole genome shotgun (WGS) entry which is preliminary data.</text>
</comment>
<dbReference type="Proteomes" id="UP000549343">
    <property type="component" value="Unassembled WGS sequence"/>
</dbReference>
<gene>
    <name evidence="3" type="ORF">F4557_007197</name>
    <name evidence="2" type="ORF">GCM10009546_41690</name>
</gene>
<evidence type="ECO:0000313" key="2">
    <source>
        <dbReference type="EMBL" id="GAA0574655.1"/>
    </source>
</evidence>
<keyword evidence="5" id="KW-1185">Reference proteome</keyword>
<dbReference type="PANTHER" id="PTHR34109:SF1">
    <property type="entry name" value="VOC DOMAIN-CONTAINING PROTEIN"/>
    <property type="match status" value="1"/>
</dbReference>
<protein>
    <submittedName>
        <fullName evidence="3">Putative glyoxalase superfamily protein PhnB</fullName>
    </submittedName>
    <submittedName>
        <fullName evidence="2">VOC family protein</fullName>
    </submittedName>
</protein>
<dbReference type="InterPro" id="IPR029068">
    <property type="entry name" value="Glyas_Bleomycin-R_OHBP_Dase"/>
</dbReference>
<dbReference type="EMBL" id="JACHMV010000001">
    <property type="protein sequence ID" value="MBB4778779.1"/>
    <property type="molecule type" value="Genomic_DNA"/>
</dbReference>
<organism evidence="3 4">
    <name type="scientific">Actinomadura livida</name>
    <dbReference type="NCBI Taxonomy" id="79909"/>
    <lineage>
        <taxon>Bacteria</taxon>
        <taxon>Bacillati</taxon>
        <taxon>Actinomycetota</taxon>
        <taxon>Actinomycetes</taxon>
        <taxon>Streptosporangiales</taxon>
        <taxon>Thermomonosporaceae</taxon>
        <taxon>Actinomadura</taxon>
    </lineage>
</organism>
<reference evidence="2 5" key="1">
    <citation type="journal article" date="2019" name="Int. J. Syst. Evol. Microbiol.">
        <title>The Global Catalogue of Microorganisms (GCM) 10K type strain sequencing project: providing services to taxonomists for standard genome sequencing and annotation.</title>
        <authorList>
            <consortium name="The Broad Institute Genomics Platform"/>
            <consortium name="The Broad Institute Genome Sequencing Center for Infectious Disease"/>
            <person name="Wu L."/>
            <person name="Ma J."/>
        </authorList>
    </citation>
    <scope>NUCLEOTIDE SEQUENCE [LARGE SCALE GENOMIC DNA]</scope>
    <source>
        <strain evidence="2 5">JCM 10667</strain>
    </source>
</reference>
<evidence type="ECO:0000313" key="3">
    <source>
        <dbReference type="EMBL" id="MBB4778779.1"/>
    </source>
</evidence>
<dbReference type="SUPFAM" id="SSF54593">
    <property type="entry name" value="Glyoxalase/Bleomycin resistance protein/Dihydroxybiphenyl dioxygenase"/>
    <property type="match status" value="1"/>
</dbReference>
<dbReference type="InterPro" id="IPR004360">
    <property type="entry name" value="Glyas_Fos-R_dOase_dom"/>
</dbReference>
<dbReference type="EMBL" id="BAAAHD010000034">
    <property type="protein sequence ID" value="GAA0574655.1"/>
    <property type="molecule type" value="Genomic_DNA"/>
</dbReference>
<accession>A0A7W7IKH9</accession>
<proteinExistence type="predicted"/>
<dbReference type="AlphaFoldDB" id="A0A7W7IKH9"/>